<dbReference type="PROSITE" id="PS50206">
    <property type="entry name" value="RHODANESE_3"/>
    <property type="match status" value="1"/>
</dbReference>
<organism evidence="2 3">
    <name type="scientific">Hydrogenophaga borbori</name>
    <dbReference type="NCBI Taxonomy" id="2294117"/>
    <lineage>
        <taxon>Bacteria</taxon>
        <taxon>Pseudomonadati</taxon>
        <taxon>Pseudomonadota</taxon>
        <taxon>Betaproteobacteria</taxon>
        <taxon>Burkholderiales</taxon>
        <taxon>Comamonadaceae</taxon>
        <taxon>Hydrogenophaga</taxon>
    </lineage>
</organism>
<dbReference type="Pfam" id="PF00581">
    <property type="entry name" value="Rhodanese"/>
    <property type="match status" value="1"/>
</dbReference>
<gene>
    <name evidence="2" type="ORF">DY262_11395</name>
</gene>
<dbReference type="Gene3D" id="3.40.250.10">
    <property type="entry name" value="Rhodanese-like domain"/>
    <property type="match status" value="1"/>
</dbReference>
<proteinExistence type="predicted"/>
<accession>A0A372EJ54</accession>
<evidence type="ECO:0000259" key="1">
    <source>
        <dbReference type="PROSITE" id="PS50206"/>
    </source>
</evidence>
<dbReference type="Proteomes" id="UP000261931">
    <property type="component" value="Unassembled WGS sequence"/>
</dbReference>
<dbReference type="AlphaFoldDB" id="A0A372EJ54"/>
<dbReference type="SUPFAM" id="SSF52821">
    <property type="entry name" value="Rhodanese/Cell cycle control phosphatase"/>
    <property type="match status" value="1"/>
</dbReference>
<sequence>MKHLSPQEAWTWLQAETARRAALGQDPPLFVDVRMEIESLYVGRPPGVENIPWYEYPDLTPDPARFAQAVAREAGDKARPVLLICRSGKRTLDAGKALEAAGFSEVAHVLHGFEGELNEHFKRSTVNGWRHDGLPWEQM</sequence>
<dbReference type="RefSeq" id="WP_116958987.1">
    <property type="nucleotide sequence ID" value="NZ_QVLS01000006.1"/>
</dbReference>
<dbReference type="EMBL" id="QVLS01000006">
    <property type="protein sequence ID" value="RFP78691.1"/>
    <property type="molecule type" value="Genomic_DNA"/>
</dbReference>
<dbReference type="InterPro" id="IPR001763">
    <property type="entry name" value="Rhodanese-like_dom"/>
</dbReference>
<dbReference type="SMART" id="SM00450">
    <property type="entry name" value="RHOD"/>
    <property type="match status" value="1"/>
</dbReference>
<protein>
    <submittedName>
        <fullName evidence="2">Rhodanese-like domain-containing protein</fullName>
    </submittedName>
</protein>
<feature type="domain" description="Rhodanese" evidence="1">
    <location>
        <begin position="24"/>
        <end position="125"/>
    </location>
</feature>
<name>A0A372EJ54_9BURK</name>
<evidence type="ECO:0000313" key="3">
    <source>
        <dbReference type="Proteomes" id="UP000261931"/>
    </source>
</evidence>
<evidence type="ECO:0000313" key="2">
    <source>
        <dbReference type="EMBL" id="RFP78691.1"/>
    </source>
</evidence>
<reference evidence="2 3" key="1">
    <citation type="submission" date="2018-08" db="EMBL/GenBank/DDBJ databases">
        <title>Hydrogenophaga sp. LA-38 isolated from sludge.</title>
        <authorList>
            <person name="Im W.-T."/>
        </authorList>
    </citation>
    <scope>NUCLEOTIDE SEQUENCE [LARGE SCALE GENOMIC DNA]</scope>
    <source>
        <strain evidence="2 3">LA-38</strain>
    </source>
</reference>
<comment type="caution">
    <text evidence="2">The sequence shown here is derived from an EMBL/GenBank/DDBJ whole genome shotgun (WGS) entry which is preliminary data.</text>
</comment>
<keyword evidence="3" id="KW-1185">Reference proteome</keyword>
<dbReference type="InterPro" id="IPR036873">
    <property type="entry name" value="Rhodanese-like_dom_sf"/>
</dbReference>